<dbReference type="Pfam" id="PF13886">
    <property type="entry name" value="TM7S3_TM198"/>
    <property type="match status" value="1"/>
</dbReference>
<feature type="region of interest" description="Disordered" evidence="5">
    <location>
        <begin position="733"/>
        <end position="752"/>
    </location>
</feature>
<protein>
    <recommendedName>
        <fullName evidence="8">TM7S3/TM198-like domain-containing protein</fullName>
    </recommendedName>
</protein>
<keyword evidence="3 6" id="KW-1133">Transmembrane helix</keyword>
<evidence type="ECO:0000259" key="8">
    <source>
        <dbReference type="Pfam" id="PF13886"/>
    </source>
</evidence>
<dbReference type="HOGENOM" id="CLU_010250_0_0_1"/>
<feature type="compositionally biased region" description="Basic and acidic residues" evidence="5">
    <location>
        <begin position="340"/>
        <end position="371"/>
    </location>
</feature>
<feature type="compositionally biased region" description="Polar residues" evidence="5">
    <location>
        <begin position="830"/>
        <end position="849"/>
    </location>
</feature>
<evidence type="ECO:0000256" key="4">
    <source>
        <dbReference type="ARBA" id="ARBA00023136"/>
    </source>
</evidence>
<evidence type="ECO:0000256" key="2">
    <source>
        <dbReference type="ARBA" id="ARBA00022692"/>
    </source>
</evidence>
<feature type="region of interest" description="Disordered" evidence="5">
    <location>
        <begin position="696"/>
        <end position="716"/>
    </location>
</feature>
<dbReference type="InterPro" id="IPR025256">
    <property type="entry name" value="TM7S3/TM198-like_dom"/>
</dbReference>
<feature type="region of interest" description="Disordered" evidence="5">
    <location>
        <begin position="763"/>
        <end position="894"/>
    </location>
</feature>
<comment type="subcellular location">
    <subcellularLocation>
        <location evidence="1">Membrane</location>
        <topology evidence="1">Multi-pass membrane protein</topology>
    </subcellularLocation>
</comment>
<feature type="transmembrane region" description="Helical" evidence="6">
    <location>
        <begin position="224"/>
        <end position="244"/>
    </location>
</feature>
<feature type="compositionally biased region" description="Low complexity" evidence="5">
    <location>
        <begin position="507"/>
        <end position="522"/>
    </location>
</feature>
<evidence type="ECO:0000256" key="1">
    <source>
        <dbReference type="ARBA" id="ARBA00004141"/>
    </source>
</evidence>
<feature type="transmembrane region" description="Helical" evidence="6">
    <location>
        <begin position="200"/>
        <end position="218"/>
    </location>
</feature>
<feature type="domain" description="TM7S3/TM198-like" evidence="8">
    <location>
        <begin position="116"/>
        <end position="325"/>
    </location>
</feature>
<feature type="transmembrane region" description="Helical" evidence="6">
    <location>
        <begin position="251"/>
        <end position="274"/>
    </location>
</feature>
<feature type="region of interest" description="Disordered" evidence="5">
    <location>
        <begin position="586"/>
        <end position="652"/>
    </location>
</feature>
<dbReference type="PROSITE" id="PS51318">
    <property type="entry name" value="TAT"/>
    <property type="match status" value="1"/>
</dbReference>
<keyword evidence="7" id="KW-0732">Signal</keyword>
<organism evidence="9 10">
    <name type="scientific">Jaapia argillacea MUCL 33604</name>
    <dbReference type="NCBI Taxonomy" id="933084"/>
    <lineage>
        <taxon>Eukaryota</taxon>
        <taxon>Fungi</taxon>
        <taxon>Dikarya</taxon>
        <taxon>Basidiomycota</taxon>
        <taxon>Agaricomycotina</taxon>
        <taxon>Agaricomycetes</taxon>
        <taxon>Agaricomycetidae</taxon>
        <taxon>Jaapiales</taxon>
        <taxon>Jaapiaceae</taxon>
        <taxon>Jaapia</taxon>
    </lineage>
</organism>
<evidence type="ECO:0000313" key="10">
    <source>
        <dbReference type="Proteomes" id="UP000027265"/>
    </source>
</evidence>
<keyword evidence="10" id="KW-1185">Reference proteome</keyword>
<evidence type="ECO:0000256" key="7">
    <source>
        <dbReference type="SAM" id="SignalP"/>
    </source>
</evidence>
<name>A0A067QLL3_9AGAM</name>
<feature type="compositionally biased region" description="Polar residues" evidence="5">
    <location>
        <begin position="395"/>
        <end position="411"/>
    </location>
</feature>
<feature type="compositionally biased region" description="Polar residues" evidence="5">
    <location>
        <begin position="798"/>
        <end position="807"/>
    </location>
</feature>
<feature type="compositionally biased region" description="Basic and acidic residues" evidence="5">
    <location>
        <begin position="769"/>
        <end position="797"/>
    </location>
</feature>
<dbReference type="STRING" id="933084.A0A067QLL3"/>
<dbReference type="OrthoDB" id="102260at2759"/>
<dbReference type="PANTHER" id="PTHR39469">
    <property type="entry name" value="CHROMOSOME 1, WHOLE GENOME SHOTGUN SEQUENCE"/>
    <property type="match status" value="1"/>
</dbReference>
<feature type="compositionally biased region" description="Basic and acidic residues" evidence="5">
    <location>
        <begin position="742"/>
        <end position="752"/>
    </location>
</feature>
<dbReference type="Proteomes" id="UP000027265">
    <property type="component" value="Unassembled WGS sequence"/>
</dbReference>
<keyword evidence="4 6" id="KW-0472">Membrane</keyword>
<dbReference type="InterPro" id="IPR006311">
    <property type="entry name" value="TAT_signal"/>
</dbReference>
<evidence type="ECO:0000256" key="5">
    <source>
        <dbReference type="SAM" id="MobiDB-lite"/>
    </source>
</evidence>
<accession>A0A067QLL3</accession>
<feature type="chain" id="PRO_5001644130" description="TM7S3/TM198-like domain-containing protein" evidence="7">
    <location>
        <begin position="29"/>
        <end position="894"/>
    </location>
</feature>
<feature type="compositionally biased region" description="Low complexity" evidence="5">
    <location>
        <begin position="595"/>
        <end position="606"/>
    </location>
</feature>
<reference evidence="10" key="1">
    <citation type="journal article" date="2014" name="Proc. Natl. Acad. Sci. U.S.A.">
        <title>Extensive sampling of basidiomycete genomes demonstrates inadequacy of the white-rot/brown-rot paradigm for wood decay fungi.</title>
        <authorList>
            <person name="Riley R."/>
            <person name="Salamov A.A."/>
            <person name="Brown D.W."/>
            <person name="Nagy L.G."/>
            <person name="Floudas D."/>
            <person name="Held B.W."/>
            <person name="Levasseur A."/>
            <person name="Lombard V."/>
            <person name="Morin E."/>
            <person name="Otillar R."/>
            <person name="Lindquist E.A."/>
            <person name="Sun H."/>
            <person name="LaButti K.M."/>
            <person name="Schmutz J."/>
            <person name="Jabbour D."/>
            <person name="Luo H."/>
            <person name="Baker S.E."/>
            <person name="Pisabarro A.G."/>
            <person name="Walton J.D."/>
            <person name="Blanchette R.A."/>
            <person name="Henrissat B."/>
            <person name="Martin F."/>
            <person name="Cullen D."/>
            <person name="Hibbett D.S."/>
            <person name="Grigoriev I.V."/>
        </authorList>
    </citation>
    <scope>NUCLEOTIDE SEQUENCE [LARGE SCALE GENOMIC DNA]</scope>
    <source>
        <strain evidence="10">MUCL 33604</strain>
    </source>
</reference>
<dbReference type="PANTHER" id="PTHR39469:SF1">
    <property type="entry name" value="DUF4203 DOMAIN-CONTAINING PROTEIN"/>
    <property type="match status" value="1"/>
</dbReference>
<dbReference type="InParanoid" id="A0A067QLL3"/>
<feature type="transmembrane region" description="Helical" evidence="6">
    <location>
        <begin position="172"/>
        <end position="193"/>
    </location>
</feature>
<proteinExistence type="predicted"/>
<evidence type="ECO:0000313" key="9">
    <source>
        <dbReference type="EMBL" id="KDQ63511.1"/>
    </source>
</evidence>
<evidence type="ECO:0000256" key="6">
    <source>
        <dbReference type="SAM" id="Phobius"/>
    </source>
</evidence>
<dbReference type="AlphaFoldDB" id="A0A067QLL3"/>
<dbReference type="EMBL" id="KL197710">
    <property type="protein sequence ID" value="KDQ63511.1"/>
    <property type="molecule type" value="Genomic_DNA"/>
</dbReference>
<sequence length="894" mass="97536">MSSTTPPSTRRGFILFLVFATCLSFAAAQSSTPSSSAPSSTSVSNVTTTSLSLVTSSVTRVLTTQSGGQNITVTTVVPSIFNVTITPTATATASASATPTPISLATKIDPAFGVLGALLIITGLPTAILGHRNRWTSFFLIGFYTLALVCFVLILQFGILKAIHPPTATIRGMFLIAAVVAGIAGGGITIFFWKATKYFLGAWGGFALGLFIQCFRNGGLIGPIGFRWIMYIVCTVIGFVLCTIPKIHYHILLVATSFVGATAFMLGVDCYTTAGLKEFYVWNLGFESLFPKFTTNHIAFPVSQTMQIEIGLMAAVALMGMAVQLRMIKILQRKLEEIRQEQRRRDEEEEARAAERFAAVDKEQSEWEKQHPTLGRHGRHDSGFSNSPLMKDNDTPTTPTSDLRSSFTLGNPNPRPRYQSGVSDLFAGPPPDEELQRAAAKQHPSVLPALDLGSDIEADVPRDFIADEAKVHNGPDAEELKRKEDLLAEIQTIRRSIDWLKGPTPTPSSSSGSRHPSFSASRELTTSDASHLRPPRQPDPRGRVQSLEMSSVFQASNAHLSDLIGRPTSVPLRDPDWDSYVQDRKLLQPPSGVSPPIATTPIAPTPRMAVPAAVTEALARRHQVESTYEQNPHDRVSSGSSGSRLSPIPAGASVSVHNKDYFSVDAPTLPPRVHQKKPSSSQVTVLPPAVTASAVTVLPPRKSQSPPAPAKPVEPRTITFEELAERHREKLRDLQAPLTQATREEAELEAAKARWERAKALEKQAVMKRQAEKAREFSEKQEKRGRSDDKHRTEPSRKPTQSRSQSADKLAAPASSSKRMSLMRVEDWQRQQQSPETSTRGQPRPNSQRRVSRPPALGGVPFPESATKPRNPAGPTSPGQEQVRRSTVYYDAPN</sequence>
<keyword evidence="2 6" id="KW-0812">Transmembrane</keyword>
<evidence type="ECO:0000256" key="3">
    <source>
        <dbReference type="ARBA" id="ARBA00022989"/>
    </source>
</evidence>
<feature type="region of interest" description="Disordered" evidence="5">
    <location>
        <begin position="494"/>
        <end position="550"/>
    </location>
</feature>
<feature type="transmembrane region" description="Helical" evidence="6">
    <location>
        <begin position="111"/>
        <end position="130"/>
    </location>
</feature>
<feature type="region of interest" description="Disordered" evidence="5">
    <location>
        <begin position="340"/>
        <end position="454"/>
    </location>
</feature>
<feature type="signal peptide" evidence="7">
    <location>
        <begin position="1"/>
        <end position="28"/>
    </location>
</feature>
<gene>
    <name evidence="9" type="ORF">JAAARDRAFT_53717</name>
</gene>
<feature type="transmembrane region" description="Helical" evidence="6">
    <location>
        <begin position="137"/>
        <end position="160"/>
    </location>
</feature>
<dbReference type="GO" id="GO:0016020">
    <property type="term" value="C:membrane"/>
    <property type="evidence" value="ECO:0007669"/>
    <property type="project" value="UniProtKB-SubCell"/>
</dbReference>